<dbReference type="Proteomes" id="UP000244898">
    <property type="component" value="Unassembled WGS sequence"/>
</dbReference>
<name>A0A2R8CFU7_9RHOB</name>
<dbReference type="EMBL" id="ONZG01000019">
    <property type="protein sequence ID" value="SPJ31299.1"/>
    <property type="molecule type" value="Genomic_DNA"/>
</dbReference>
<dbReference type="Gene3D" id="2.40.360.10">
    <property type="entry name" value="YmcC-like"/>
    <property type="match status" value="1"/>
</dbReference>
<evidence type="ECO:0000313" key="1">
    <source>
        <dbReference type="EMBL" id="SPJ31299.1"/>
    </source>
</evidence>
<accession>A0A2R8CFU7</accession>
<keyword evidence="2" id="KW-1185">Reference proteome</keyword>
<evidence type="ECO:0008006" key="3">
    <source>
        <dbReference type="Google" id="ProtNLM"/>
    </source>
</evidence>
<evidence type="ECO:0000313" key="2">
    <source>
        <dbReference type="Proteomes" id="UP000244898"/>
    </source>
</evidence>
<proteinExistence type="predicted"/>
<dbReference type="InterPro" id="IPR023373">
    <property type="entry name" value="YmcC_sf"/>
</dbReference>
<dbReference type="Pfam" id="PF11102">
    <property type="entry name" value="YjbF"/>
    <property type="match status" value="1"/>
</dbReference>
<organism evidence="1 2">
    <name type="scientific">Falsiruegeria mediterranea M17</name>
    <dbReference type="NCBI Taxonomy" id="1200281"/>
    <lineage>
        <taxon>Bacteria</taxon>
        <taxon>Pseudomonadati</taxon>
        <taxon>Pseudomonadota</taxon>
        <taxon>Alphaproteobacteria</taxon>
        <taxon>Rhodobacterales</taxon>
        <taxon>Roseobacteraceae</taxon>
        <taxon>Falsiruegeria</taxon>
    </lineage>
</organism>
<dbReference type="PROSITE" id="PS51257">
    <property type="entry name" value="PROKAR_LIPOPROTEIN"/>
    <property type="match status" value="1"/>
</dbReference>
<protein>
    <recommendedName>
        <fullName evidence="3">Group 4 capsule polysaccharide lipoprotein gfcB, YjbF</fullName>
    </recommendedName>
</protein>
<sequence>MMRSVYLWLLVPVLVLTGCASGTEEVPLQIEVLQRTRGIIADRTGPETAPKTLRRAELDPIEDPFIEVTIEDRDQLGYMGISSQRRDDQPGNVVVWRSEDNVSLTLRNGVLIATRGLGGDVISSLVPVSGTTPGPARGGELVHRIHTGDERLAHVSMACDLVDMGPETIVIVERRHDTRHLQQRCEGAGGQIANDYWIDSRAGMVWQSRQWAGPHIGYLTMRQLTP</sequence>
<dbReference type="OrthoDB" id="6237231at2"/>
<reference evidence="2" key="1">
    <citation type="submission" date="2018-03" db="EMBL/GenBank/DDBJ databases">
        <authorList>
            <person name="Rodrigo-Torres L."/>
            <person name="Arahal R. D."/>
            <person name="Lucena T."/>
        </authorList>
    </citation>
    <scope>NUCLEOTIDE SEQUENCE [LARGE SCALE GENOMIC DNA]</scope>
    <source>
        <strain evidence="2">CECT 7615</strain>
    </source>
</reference>
<dbReference type="RefSeq" id="WP_108792524.1">
    <property type="nucleotide sequence ID" value="NZ_ONZG01000019.1"/>
</dbReference>
<dbReference type="SUPFAM" id="SSF159270">
    <property type="entry name" value="YmcC-like"/>
    <property type="match status" value="1"/>
</dbReference>
<dbReference type="AlphaFoldDB" id="A0A2R8CFU7"/>
<gene>
    <name evidence="1" type="ORF">TRM7615_04842</name>
</gene>
<dbReference type="InterPro" id="IPR021308">
    <property type="entry name" value="GfcB"/>
</dbReference>